<dbReference type="InterPro" id="IPR050458">
    <property type="entry name" value="LolB"/>
</dbReference>
<name>A0A6S6THX8_9BACT</name>
<evidence type="ECO:0000313" key="1">
    <source>
        <dbReference type="EMBL" id="CAA6814488.1"/>
    </source>
</evidence>
<proteinExistence type="predicted"/>
<protein>
    <submittedName>
        <fullName evidence="1">Uncharacterized protein</fullName>
    </submittedName>
</protein>
<dbReference type="PANTHER" id="PTHR30634">
    <property type="entry name" value="OUTER MEMBRANE LOLAB LIPOPROTEIN INSERTION APPARATUS"/>
    <property type="match status" value="1"/>
</dbReference>
<dbReference type="EMBL" id="CACVAQ010000218">
    <property type="protein sequence ID" value="CAA6814488.1"/>
    <property type="molecule type" value="Genomic_DNA"/>
</dbReference>
<dbReference type="InterPro" id="IPR043737">
    <property type="entry name" value="DUF5682"/>
</dbReference>
<organism evidence="1">
    <name type="scientific">uncultured Aureispira sp</name>
    <dbReference type="NCBI Taxonomy" id="1331704"/>
    <lineage>
        <taxon>Bacteria</taxon>
        <taxon>Pseudomonadati</taxon>
        <taxon>Bacteroidota</taxon>
        <taxon>Saprospiria</taxon>
        <taxon>Saprospirales</taxon>
        <taxon>Saprospiraceae</taxon>
        <taxon>Aureispira</taxon>
        <taxon>environmental samples</taxon>
    </lineage>
</organism>
<accession>A0A6S6THX8</accession>
<reference evidence="1" key="1">
    <citation type="submission" date="2020-01" db="EMBL/GenBank/DDBJ databases">
        <authorList>
            <person name="Meier V. D."/>
            <person name="Meier V D."/>
        </authorList>
    </citation>
    <scope>NUCLEOTIDE SEQUENCE</scope>
    <source>
        <strain evidence="1">HLG_WM_MAG_10</strain>
    </source>
</reference>
<sequence length="754" mass="84464">METKLFGIRHHGPGSSKSLIKALNAYQPDVILIEGAEELSTLLPYVAEEGLVPPVAALIYNPKNLQQAVYYPFTAFSPEWQTFLFAHENAIPVVQMDLSQSLRLGLDEVPEKIAALKALEDETEMAVDTIAKDPLGYLASLAGYTDSERWWEAMFEQGAGDEAVFEVILDLMRTLRETVGNKGQAYNLIREAYMRKVLRKAVKNGYERIAVVCGAWHAPVLEDLNAYKVKEDNALLKGIPKVKTKATWIPWTYARIATSSGYGAGVVSPAWYELLFYNRDNATISWMAKVSQLFKEEDLETSSAHAIEGVRLAETLAALRGLEVPGIGELSEAVMTIFSGGYQSQLDLIRHKLVVGDKMGDVPETIPIIPLQQDLEGNIKALKLKKYKKTEAVWIKATANKPKGGLDLRQEHDLKQSQFLHRLNLLSIEWGMPDVATGRELSTKNEYWKMEWRPEFALQIIEAGMWGNTVQQATVNFVIHQAASAKTLVELTQLLEKVIHANLPEAIHELVQELRNLAAITKDVNHLMGALPPLVRICRYGDVRNTEIGMVDALLQKMIPRICISLPNACTSLDESASDEMFNQVLSVNRSLLLLNEEMYLTIWQETLGRLLDKQQIDGKIRGAATRILLDNEILKIDQAAGILGYALSKSVAVADASSWLNGFLYGSGLLLIHNPVLWEIVDEWVSSLNDDQFQQMLPALRRTFAAFAASERQKMLQLVRDGQLTQRPVFDTSLDEERVKIILPMLQLFFNEP</sequence>
<dbReference type="Pfam" id="PF18934">
    <property type="entry name" value="DUF5682"/>
    <property type="match status" value="1"/>
</dbReference>
<gene>
    <name evidence="1" type="ORF">HELGO_WM16398</name>
</gene>
<dbReference type="AlphaFoldDB" id="A0A6S6THX8"/>
<dbReference type="PANTHER" id="PTHR30634:SF14">
    <property type="match status" value="1"/>
</dbReference>